<keyword evidence="3" id="KW-0131">Cell cycle</keyword>
<keyword evidence="2" id="KW-0132">Cell division</keyword>
<feature type="domain" description="RING-type" evidence="4">
    <location>
        <begin position="141"/>
        <end position="183"/>
    </location>
</feature>
<evidence type="ECO:0000256" key="2">
    <source>
        <dbReference type="ARBA" id="ARBA00022618"/>
    </source>
</evidence>
<dbReference type="GO" id="GO:0061630">
    <property type="term" value="F:ubiquitin protein ligase activity"/>
    <property type="evidence" value="ECO:0007669"/>
    <property type="project" value="InterPro"/>
</dbReference>
<dbReference type="GO" id="GO:0031145">
    <property type="term" value="P:anaphase-promoting complex-dependent catabolic process"/>
    <property type="evidence" value="ECO:0007669"/>
    <property type="project" value="InterPro"/>
</dbReference>
<dbReference type="InterPro" id="IPR001841">
    <property type="entry name" value="Znf_RING"/>
</dbReference>
<dbReference type="AlphaFoldDB" id="A0A6C0KBI1"/>
<name>A0A6C0KBI1_9ZZZZ</name>
<dbReference type="GO" id="GO:0051301">
    <property type="term" value="P:cell division"/>
    <property type="evidence" value="ECO:0007669"/>
    <property type="project" value="UniProtKB-KW"/>
</dbReference>
<proteinExistence type="predicted"/>
<dbReference type="Gene3D" id="3.30.40.10">
    <property type="entry name" value="Zinc/RING finger domain, C3HC4 (zinc finger)"/>
    <property type="match status" value="1"/>
</dbReference>
<sequence length="188" mass="21525">MGIPTLFIVRKSSTMYQLFYIREVQTDVLTFYKISPAHIAVFKNLDDFTPPHKHSTSILLRHWEGDTILESNWKYTDLKATIERPDGLILYNLPILSFEKATDVLPFKSCFTKTYLQLTNPIPLHVRKLVIEDAIKKGDACSISFELITMKSVVTSCGHVFQEESIQKWLSNSSSNQCCPMCKQPCCI</sequence>
<accession>A0A6C0KBI1</accession>
<evidence type="ECO:0000259" key="4">
    <source>
        <dbReference type="PROSITE" id="PS50089"/>
    </source>
</evidence>
<evidence type="ECO:0000313" key="5">
    <source>
        <dbReference type="EMBL" id="QHU14057.1"/>
    </source>
</evidence>
<keyword evidence="3" id="KW-0498">Mitosis</keyword>
<dbReference type="Pfam" id="PF12861">
    <property type="entry name" value="zf-ANAPC11"/>
    <property type="match status" value="1"/>
</dbReference>
<dbReference type="GO" id="GO:0097602">
    <property type="term" value="F:cullin family protein binding"/>
    <property type="evidence" value="ECO:0007669"/>
    <property type="project" value="InterPro"/>
</dbReference>
<dbReference type="PROSITE" id="PS50089">
    <property type="entry name" value="ZF_RING_2"/>
    <property type="match status" value="1"/>
</dbReference>
<evidence type="ECO:0000256" key="1">
    <source>
        <dbReference type="ARBA" id="ARBA00013928"/>
    </source>
</evidence>
<dbReference type="SUPFAM" id="SSF57850">
    <property type="entry name" value="RING/U-box"/>
    <property type="match status" value="1"/>
</dbReference>
<reference evidence="5" key="1">
    <citation type="journal article" date="2020" name="Nature">
        <title>Giant virus diversity and host interactions through global metagenomics.</title>
        <authorList>
            <person name="Schulz F."/>
            <person name="Roux S."/>
            <person name="Paez-Espino D."/>
            <person name="Jungbluth S."/>
            <person name="Walsh D.A."/>
            <person name="Denef V.J."/>
            <person name="McMahon K.D."/>
            <person name="Konstantinidis K.T."/>
            <person name="Eloe-Fadrosh E.A."/>
            <person name="Kyrpides N.C."/>
            <person name="Woyke T."/>
        </authorList>
    </citation>
    <scope>NUCLEOTIDE SEQUENCE</scope>
    <source>
        <strain evidence="5">GVMAG-S-1101182-85</strain>
    </source>
</reference>
<dbReference type="GO" id="GO:0008270">
    <property type="term" value="F:zinc ion binding"/>
    <property type="evidence" value="ECO:0007669"/>
    <property type="project" value="InterPro"/>
</dbReference>
<protein>
    <recommendedName>
        <fullName evidence="1">Anaphase-promoting complex subunit 11</fullName>
    </recommendedName>
</protein>
<evidence type="ECO:0000256" key="3">
    <source>
        <dbReference type="ARBA" id="ARBA00022776"/>
    </source>
</evidence>
<organism evidence="5">
    <name type="scientific">viral metagenome</name>
    <dbReference type="NCBI Taxonomy" id="1070528"/>
    <lineage>
        <taxon>unclassified sequences</taxon>
        <taxon>metagenomes</taxon>
        <taxon>organismal metagenomes</taxon>
    </lineage>
</organism>
<dbReference type="EMBL" id="MN740829">
    <property type="protein sequence ID" value="QHU14057.1"/>
    <property type="molecule type" value="Genomic_DNA"/>
</dbReference>
<dbReference type="GO" id="GO:0005680">
    <property type="term" value="C:anaphase-promoting complex"/>
    <property type="evidence" value="ECO:0007669"/>
    <property type="project" value="InterPro"/>
</dbReference>
<dbReference type="InterPro" id="IPR013083">
    <property type="entry name" value="Znf_RING/FYVE/PHD"/>
</dbReference>
<dbReference type="InterPro" id="IPR024991">
    <property type="entry name" value="RING-H2_APC11"/>
</dbReference>